<feature type="domain" description="Mechanosensitive ion channel MscS" evidence="8">
    <location>
        <begin position="104"/>
        <end position="169"/>
    </location>
</feature>
<dbReference type="InterPro" id="IPR008910">
    <property type="entry name" value="MSC_TM_helix"/>
</dbReference>
<dbReference type="InterPro" id="IPR006685">
    <property type="entry name" value="MscS_channel_2nd"/>
</dbReference>
<dbReference type="InterPro" id="IPR023408">
    <property type="entry name" value="MscS_beta-dom_sf"/>
</dbReference>
<reference evidence="11 12" key="1">
    <citation type="submission" date="2017-02" db="EMBL/GenBank/DDBJ databases">
        <title>Genomic diversity within the haloalkaliphilic genus Thioalkalivibrio.</title>
        <authorList>
            <person name="Ahn A.-C."/>
            <person name="Meier-Kolthoff J."/>
            <person name="Overmars L."/>
            <person name="Richter M."/>
            <person name="Woyke T."/>
            <person name="Sorokin D.Y."/>
            <person name="Muyzer G."/>
        </authorList>
    </citation>
    <scope>NUCLEOTIDE SEQUENCE [LARGE SCALE GENOMIC DNA]</scope>
    <source>
        <strain evidence="11 12">ALJD</strain>
    </source>
</reference>
<feature type="domain" description="Mechanosensitive ion channel MscS C-terminal" evidence="9">
    <location>
        <begin position="176"/>
        <end position="258"/>
    </location>
</feature>
<dbReference type="SUPFAM" id="SSF82861">
    <property type="entry name" value="Mechanosensitive channel protein MscS (YggB), transmembrane region"/>
    <property type="match status" value="1"/>
</dbReference>
<dbReference type="Proteomes" id="UP000189462">
    <property type="component" value="Unassembled WGS sequence"/>
</dbReference>
<feature type="transmembrane region" description="Helical" evidence="7">
    <location>
        <begin position="14"/>
        <end position="35"/>
    </location>
</feature>
<protein>
    <recommendedName>
        <fullName evidence="7">Small-conductance mechanosensitive channel</fullName>
    </recommendedName>
</protein>
<evidence type="ECO:0000256" key="7">
    <source>
        <dbReference type="RuleBase" id="RU369025"/>
    </source>
</evidence>
<feature type="domain" description="Mechanosensitive ion channel transmembrane helices 2/3" evidence="10">
    <location>
        <begin position="62"/>
        <end position="102"/>
    </location>
</feature>
<keyword evidence="5 7" id="KW-1133">Transmembrane helix</keyword>
<dbReference type="EMBL" id="MVBK01000040">
    <property type="protein sequence ID" value="OOG25177.1"/>
    <property type="molecule type" value="Genomic_DNA"/>
</dbReference>
<dbReference type="Gene3D" id="3.30.70.100">
    <property type="match status" value="1"/>
</dbReference>
<dbReference type="OrthoDB" id="9799209at2"/>
<dbReference type="Pfam" id="PF21082">
    <property type="entry name" value="MS_channel_3rd"/>
    <property type="match status" value="1"/>
</dbReference>
<evidence type="ECO:0000256" key="4">
    <source>
        <dbReference type="ARBA" id="ARBA00022692"/>
    </source>
</evidence>
<keyword evidence="4 7" id="KW-0812">Transmembrane</keyword>
<dbReference type="Gene3D" id="1.10.287.1260">
    <property type="match status" value="1"/>
</dbReference>
<dbReference type="GO" id="GO:0005886">
    <property type="term" value="C:plasma membrane"/>
    <property type="evidence" value="ECO:0007669"/>
    <property type="project" value="UniProtKB-SubCell"/>
</dbReference>
<dbReference type="PANTHER" id="PTHR30221">
    <property type="entry name" value="SMALL-CONDUCTANCE MECHANOSENSITIVE CHANNEL"/>
    <property type="match status" value="1"/>
</dbReference>
<evidence type="ECO:0000259" key="10">
    <source>
        <dbReference type="Pfam" id="PF21088"/>
    </source>
</evidence>
<dbReference type="InterPro" id="IPR011014">
    <property type="entry name" value="MscS_channel_TM-2"/>
</dbReference>
<dbReference type="InterPro" id="IPR011066">
    <property type="entry name" value="MscS_channel_C_sf"/>
</dbReference>
<evidence type="ECO:0000313" key="11">
    <source>
        <dbReference type="EMBL" id="OOG25177.1"/>
    </source>
</evidence>
<keyword evidence="3" id="KW-1003">Cell membrane</keyword>
<name>A0A1V3NJ86_9GAMM</name>
<dbReference type="SUPFAM" id="SSF82689">
    <property type="entry name" value="Mechanosensitive channel protein MscS (YggB), C-terminal domain"/>
    <property type="match status" value="1"/>
</dbReference>
<evidence type="ECO:0000256" key="5">
    <source>
        <dbReference type="ARBA" id="ARBA00022989"/>
    </source>
</evidence>
<dbReference type="InterPro" id="IPR049142">
    <property type="entry name" value="MS_channel_1st"/>
</dbReference>
<feature type="transmembrane region" description="Helical" evidence="7">
    <location>
        <begin position="55"/>
        <end position="76"/>
    </location>
</feature>
<evidence type="ECO:0000256" key="6">
    <source>
        <dbReference type="ARBA" id="ARBA00023136"/>
    </source>
</evidence>
<evidence type="ECO:0000313" key="12">
    <source>
        <dbReference type="Proteomes" id="UP000189462"/>
    </source>
</evidence>
<dbReference type="GO" id="GO:0008381">
    <property type="term" value="F:mechanosensitive monoatomic ion channel activity"/>
    <property type="evidence" value="ECO:0007669"/>
    <property type="project" value="InterPro"/>
</dbReference>
<keyword evidence="7" id="KW-0813">Transport</keyword>
<gene>
    <name evidence="11" type="ORF">B1C78_07100</name>
</gene>
<dbReference type="SUPFAM" id="SSF50182">
    <property type="entry name" value="Sm-like ribonucleoproteins"/>
    <property type="match status" value="1"/>
</dbReference>
<dbReference type="Pfam" id="PF21088">
    <property type="entry name" value="MS_channel_1st"/>
    <property type="match status" value="1"/>
</dbReference>
<keyword evidence="7" id="KW-0407">Ion channel</keyword>
<keyword evidence="7" id="KW-0406">Ion transport</keyword>
<dbReference type="InterPro" id="IPR049278">
    <property type="entry name" value="MS_channel_C"/>
</dbReference>
<sequence>MDTINTAMIVNEYVMPWTVNIALALAILVIGLWLVKYLVRIADRLMQRTGMDPMLTGFFASILRALATVFVIIAALDQLGVHTTSLIAVLGAAGLAIGLAMQGSLGNLASGVMIILFKPFKVGDFIEAAGTAGVVEQIRIFQTVLRTPDNREITVPNGRISDGIIVNVTARDTRRVDLVFGIGYGDDLARARDLIMEVIEADERILKDPAPAVVLADLADSSVNIAVRPWVNSGDFWPVRADLLEKIKAAFDANNINIPYPQRDVHLYEVK</sequence>
<comment type="caution">
    <text evidence="7">Lacks conserved residue(s) required for the propagation of feature annotation.</text>
</comment>
<evidence type="ECO:0000259" key="8">
    <source>
        <dbReference type="Pfam" id="PF00924"/>
    </source>
</evidence>
<dbReference type="Gene3D" id="2.30.30.60">
    <property type="match status" value="1"/>
</dbReference>
<accession>A0A1V3NJ86</accession>
<evidence type="ECO:0000256" key="1">
    <source>
        <dbReference type="ARBA" id="ARBA00004651"/>
    </source>
</evidence>
<keyword evidence="6 7" id="KW-0472">Membrane</keyword>
<dbReference type="InterPro" id="IPR045275">
    <property type="entry name" value="MscS_archaea/bacteria_type"/>
</dbReference>
<feature type="transmembrane region" description="Helical" evidence="7">
    <location>
        <begin position="88"/>
        <end position="117"/>
    </location>
</feature>
<dbReference type="PANTHER" id="PTHR30221:SF1">
    <property type="entry name" value="SMALL-CONDUCTANCE MECHANOSENSITIVE CHANNEL"/>
    <property type="match status" value="1"/>
</dbReference>
<dbReference type="RefSeq" id="WP_077278457.1">
    <property type="nucleotide sequence ID" value="NZ_MVBK01000040.1"/>
</dbReference>
<dbReference type="Pfam" id="PF05552">
    <property type="entry name" value="MS_channel_1st_1"/>
    <property type="match status" value="1"/>
</dbReference>
<proteinExistence type="inferred from homology"/>
<dbReference type="STRING" id="108003.B1C78_07100"/>
<dbReference type="Pfam" id="PF00924">
    <property type="entry name" value="MS_channel_2nd"/>
    <property type="match status" value="1"/>
</dbReference>
<dbReference type="InterPro" id="IPR010920">
    <property type="entry name" value="LSM_dom_sf"/>
</dbReference>
<evidence type="ECO:0000256" key="2">
    <source>
        <dbReference type="ARBA" id="ARBA00008017"/>
    </source>
</evidence>
<keyword evidence="7" id="KW-0997">Cell inner membrane</keyword>
<comment type="caution">
    <text evidence="11">The sequence shown here is derived from an EMBL/GenBank/DDBJ whole genome shotgun (WGS) entry which is preliminary data.</text>
</comment>
<keyword evidence="12" id="KW-1185">Reference proteome</keyword>
<dbReference type="AlphaFoldDB" id="A0A1V3NJ86"/>
<organism evidence="11 12">
    <name type="scientific">Thioalkalivibrio denitrificans</name>
    <dbReference type="NCBI Taxonomy" id="108003"/>
    <lineage>
        <taxon>Bacteria</taxon>
        <taxon>Pseudomonadati</taxon>
        <taxon>Pseudomonadota</taxon>
        <taxon>Gammaproteobacteria</taxon>
        <taxon>Chromatiales</taxon>
        <taxon>Ectothiorhodospiraceae</taxon>
        <taxon>Thioalkalivibrio</taxon>
    </lineage>
</organism>
<evidence type="ECO:0000256" key="3">
    <source>
        <dbReference type="ARBA" id="ARBA00022475"/>
    </source>
</evidence>
<comment type="similarity">
    <text evidence="2 7">Belongs to the MscS (TC 1.A.23) family.</text>
</comment>
<evidence type="ECO:0000259" key="9">
    <source>
        <dbReference type="Pfam" id="PF21082"/>
    </source>
</evidence>
<comment type="function">
    <text evidence="7">Mechanosensitive channel that participates in the regulation of osmotic pressure changes within the cell, opening in response to stretch forces in the membrane lipid bilayer, without the need for other proteins. Contributes to normal resistance to hypoosmotic shock. Forms an ion channel of 1.0 nanosiemens conductance with a slight preference for anions.</text>
</comment>
<comment type="subcellular location">
    <subcellularLocation>
        <location evidence="7">Cell inner membrane</location>
        <topology evidence="7">Multi-pass membrane protein</topology>
    </subcellularLocation>
    <subcellularLocation>
        <location evidence="1">Cell membrane</location>
        <topology evidence="1">Multi-pass membrane protein</topology>
    </subcellularLocation>
</comment>
<comment type="subunit">
    <text evidence="7">Homoheptamer.</text>
</comment>